<dbReference type="OrthoDB" id="3269455at2759"/>
<keyword evidence="2" id="KW-0812">Transmembrane</keyword>
<evidence type="ECO:0000313" key="4">
    <source>
        <dbReference type="Proteomes" id="UP000284706"/>
    </source>
</evidence>
<dbReference type="AlphaFoldDB" id="A0A409Y2Z0"/>
<organism evidence="3 4">
    <name type="scientific">Gymnopilus dilepis</name>
    <dbReference type="NCBI Taxonomy" id="231916"/>
    <lineage>
        <taxon>Eukaryota</taxon>
        <taxon>Fungi</taxon>
        <taxon>Dikarya</taxon>
        <taxon>Basidiomycota</taxon>
        <taxon>Agaricomycotina</taxon>
        <taxon>Agaricomycetes</taxon>
        <taxon>Agaricomycetidae</taxon>
        <taxon>Agaricales</taxon>
        <taxon>Agaricineae</taxon>
        <taxon>Hymenogastraceae</taxon>
        <taxon>Gymnopilus</taxon>
    </lineage>
</organism>
<keyword evidence="2" id="KW-0472">Membrane</keyword>
<feature type="compositionally biased region" description="Basic and acidic residues" evidence="1">
    <location>
        <begin position="124"/>
        <end position="140"/>
    </location>
</feature>
<proteinExistence type="predicted"/>
<feature type="region of interest" description="Disordered" evidence="1">
    <location>
        <begin position="124"/>
        <end position="145"/>
    </location>
</feature>
<reference evidence="3 4" key="1">
    <citation type="journal article" date="2018" name="Evol. Lett.">
        <title>Horizontal gene cluster transfer increased hallucinogenic mushroom diversity.</title>
        <authorList>
            <person name="Reynolds H.T."/>
            <person name="Vijayakumar V."/>
            <person name="Gluck-Thaler E."/>
            <person name="Korotkin H.B."/>
            <person name="Matheny P.B."/>
            <person name="Slot J.C."/>
        </authorList>
    </citation>
    <scope>NUCLEOTIDE SEQUENCE [LARGE SCALE GENOMIC DNA]</scope>
    <source>
        <strain evidence="3 4">SRW20</strain>
    </source>
</reference>
<dbReference type="Proteomes" id="UP000284706">
    <property type="component" value="Unassembled WGS sequence"/>
</dbReference>
<feature type="transmembrane region" description="Helical" evidence="2">
    <location>
        <begin position="66"/>
        <end position="89"/>
    </location>
</feature>
<comment type="caution">
    <text evidence="3">The sequence shown here is derived from an EMBL/GenBank/DDBJ whole genome shotgun (WGS) entry which is preliminary data.</text>
</comment>
<feature type="transmembrane region" description="Helical" evidence="2">
    <location>
        <begin position="33"/>
        <end position="54"/>
    </location>
</feature>
<sequence length="305" mass="33798">MNTDDVIDIIDEWRRPIEQEVDRYRGIIDQLNTMTVVAVFIAGVQAQLLAISLGLPPSRIVHLTNIFLFLGLCFEISGVAMGATHSLLLQNRIKSSNRSLSDYLQFRSDMVVVLKAYFREAQARQDHRPADETREDDTKDNLNLTTNSLPALDKDEYQRRLQSAVNFIKNIRASLQSEVYILQTINSVAQRLQVQVAVPVDEIVRRHSRRTRLAKLVESITDASVVLGLAVQVTPALMLLADLEPSLGDMPVPSTRPIAIACAVIFVGVLSTSQIPVLILLLKDLIRSGLPITLSISGGLVSHTN</sequence>
<dbReference type="InParanoid" id="A0A409Y2Z0"/>
<evidence type="ECO:0000313" key="3">
    <source>
        <dbReference type="EMBL" id="PPQ97343.1"/>
    </source>
</evidence>
<keyword evidence="4" id="KW-1185">Reference proteome</keyword>
<dbReference type="EMBL" id="NHYE01001261">
    <property type="protein sequence ID" value="PPQ97343.1"/>
    <property type="molecule type" value="Genomic_DNA"/>
</dbReference>
<keyword evidence="2" id="KW-1133">Transmembrane helix</keyword>
<protein>
    <submittedName>
        <fullName evidence="3">Uncharacterized protein</fullName>
    </submittedName>
</protein>
<evidence type="ECO:0000256" key="1">
    <source>
        <dbReference type="SAM" id="MobiDB-lite"/>
    </source>
</evidence>
<accession>A0A409Y2Z0</accession>
<evidence type="ECO:0000256" key="2">
    <source>
        <dbReference type="SAM" id="Phobius"/>
    </source>
</evidence>
<feature type="transmembrane region" description="Helical" evidence="2">
    <location>
        <begin position="258"/>
        <end position="282"/>
    </location>
</feature>
<feature type="transmembrane region" description="Helical" evidence="2">
    <location>
        <begin position="216"/>
        <end position="238"/>
    </location>
</feature>
<name>A0A409Y2Z0_9AGAR</name>
<gene>
    <name evidence="3" type="ORF">CVT26_006577</name>
</gene>